<keyword evidence="5 11" id="KW-0436">Ligase</keyword>
<evidence type="ECO:0000256" key="9">
    <source>
        <dbReference type="ARBA" id="ARBA00023146"/>
    </source>
</evidence>
<dbReference type="InterPro" id="IPR036695">
    <property type="entry name" value="Arg-tRNA-synth_N_sf"/>
</dbReference>
<feature type="domain" description="DALR anticodon binding" evidence="13">
    <location>
        <begin position="432"/>
        <end position="554"/>
    </location>
</feature>
<dbReference type="SUPFAM" id="SSF55190">
    <property type="entry name" value="Arginyl-tRNA synthetase (ArgRS), N-terminal 'additional' domain"/>
    <property type="match status" value="1"/>
</dbReference>
<name>A0A161KAW5_9CHLR</name>
<dbReference type="GO" id="GO:0006420">
    <property type="term" value="P:arginyl-tRNA aminoacylation"/>
    <property type="evidence" value="ECO:0007669"/>
    <property type="project" value="UniProtKB-UniRule"/>
</dbReference>
<evidence type="ECO:0000256" key="7">
    <source>
        <dbReference type="ARBA" id="ARBA00022840"/>
    </source>
</evidence>
<dbReference type="FunFam" id="3.40.50.620:FF:000062">
    <property type="entry name" value="Arginine--tRNA ligase"/>
    <property type="match status" value="1"/>
</dbReference>
<evidence type="ECO:0000256" key="6">
    <source>
        <dbReference type="ARBA" id="ARBA00022741"/>
    </source>
</evidence>
<feature type="domain" description="Arginyl tRNA synthetase N-terminal" evidence="14">
    <location>
        <begin position="5"/>
        <end position="93"/>
    </location>
</feature>
<dbReference type="CDD" id="cd00671">
    <property type="entry name" value="ArgRS_core"/>
    <property type="match status" value="1"/>
</dbReference>
<keyword evidence="4 11" id="KW-0963">Cytoplasm</keyword>
<sequence>MLHHHELSAAVRAAIGAAQAAGALPAFDLPNVLVERPRETTHGDYATAIALQLARPARMAPLKIAEAIAAHLTAPAYVGEVGVVPPGFINFRLSPDWLRALPDAILAAGDSYGRVDLGFTGRSAQVECVSANPTGPITLGRTRGGVIGDTLHRVLEAAGYDVVLEYYYNDAGRQITLLGESVKARYLQALGQPAELADDHYQGEYIIDLAKELIAERGDGLAELPADVFAEYARDRISRQQKETLARIGIHFDNYFREQSLYETGAVWDTLAELQQRGYVYEQDGAHWFRTTAFGDDKDRVVVKADGEATYRLPDMAYHRDKAQRGFDLVVDIFGPDHHATAPQVLWGVQALGYDPAFVHTLLHQIVNLVRGGRAVRMSTRRGLFVTLDELVNEVGADAIRYFMISRSANSPVDFDLDLAVEHSDKNPVYYIQNAHVRCAGIFRKWAEAGLAADADRDADLSLLTHERELAFLRKALELGDVVEMIATTYEPHRLAFYATELAALFHTAYEECRVLHSEVPEPLRLARLRFYRAAKLVFARVLDLMGMSAPDVM</sequence>
<comment type="subcellular location">
    <subcellularLocation>
        <location evidence="1 11">Cytoplasm</location>
    </subcellularLocation>
</comment>
<evidence type="ECO:0000256" key="5">
    <source>
        <dbReference type="ARBA" id="ARBA00022598"/>
    </source>
</evidence>
<dbReference type="SUPFAM" id="SSF52374">
    <property type="entry name" value="Nucleotidylyl transferase"/>
    <property type="match status" value="1"/>
</dbReference>
<dbReference type="SUPFAM" id="SSF47323">
    <property type="entry name" value="Anticodon-binding domain of a subclass of class I aminoacyl-tRNA synthetases"/>
    <property type="match status" value="1"/>
</dbReference>
<organism evidence="15 16">
    <name type="scientific">Candidatus Promineifilum breve</name>
    <dbReference type="NCBI Taxonomy" id="1806508"/>
    <lineage>
        <taxon>Bacteria</taxon>
        <taxon>Bacillati</taxon>
        <taxon>Chloroflexota</taxon>
        <taxon>Ardenticatenia</taxon>
        <taxon>Candidatus Promineifilales</taxon>
        <taxon>Candidatus Promineifilaceae</taxon>
        <taxon>Candidatus Promineifilum</taxon>
    </lineage>
</organism>
<evidence type="ECO:0000259" key="14">
    <source>
        <dbReference type="SMART" id="SM01016"/>
    </source>
</evidence>
<comment type="subunit">
    <text evidence="3 11">Monomer.</text>
</comment>
<protein>
    <recommendedName>
        <fullName evidence="11">Arginine--tRNA ligase</fullName>
        <ecNumber evidence="11">6.1.1.19</ecNumber>
    </recommendedName>
    <alternativeName>
        <fullName evidence="11">Arginyl-tRNA synthetase</fullName>
        <shortName evidence="11">ArgRS</shortName>
    </alternativeName>
</protein>
<keyword evidence="6 11" id="KW-0547">Nucleotide-binding</keyword>
<comment type="similarity">
    <text evidence="2 11 12">Belongs to the class-I aminoacyl-tRNA synthetase family.</text>
</comment>
<evidence type="ECO:0000259" key="13">
    <source>
        <dbReference type="SMART" id="SM00836"/>
    </source>
</evidence>
<proteinExistence type="inferred from homology"/>
<dbReference type="InterPro" id="IPR035684">
    <property type="entry name" value="ArgRS_core"/>
</dbReference>
<evidence type="ECO:0000256" key="11">
    <source>
        <dbReference type="HAMAP-Rule" id="MF_00123"/>
    </source>
</evidence>
<feature type="short sequence motif" description="'HIGH' region" evidence="11">
    <location>
        <begin position="131"/>
        <end position="141"/>
    </location>
</feature>
<evidence type="ECO:0000256" key="1">
    <source>
        <dbReference type="ARBA" id="ARBA00004496"/>
    </source>
</evidence>
<keyword evidence="8 11" id="KW-0648">Protein biosynthesis</keyword>
<keyword evidence="16" id="KW-1185">Reference proteome</keyword>
<dbReference type="Pfam" id="PF00750">
    <property type="entry name" value="tRNA-synt_1d"/>
    <property type="match status" value="1"/>
</dbReference>
<evidence type="ECO:0000313" key="15">
    <source>
        <dbReference type="EMBL" id="CUS04483.2"/>
    </source>
</evidence>
<dbReference type="InterPro" id="IPR009080">
    <property type="entry name" value="tRNAsynth_Ia_anticodon-bd"/>
</dbReference>
<dbReference type="Pfam" id="PF03485">
    <property type="entry name" value="Arg_tRNA_synt_N"/>
    <property type="match status" value="1"/>
</dbReference>
<comment type="catalytic activity">
    <reaction evidence="10 11">
        <text>tRNA(Arg) + L-arginine + ATP = L-arginyl-tRNA(Arg) + AMP + diphosphate</text>
        <dbReference type="Rhea" id="RHEA:20301"/>
        <dbReference type="Rhea" id="RHEA-COMP:9658"/>
        <dbReference type="Rhea" id="RHEA-COMP:9673"/>
        <dbReference type="ChEBI" id="CHEBI:30616"/>
        <dbReference type="ChEBI" id="CHEBI:32682"/>
        <dbReference type="ChEBI" id="CHEBI:33019"/>
        <dbReference type="ChEBI" id="CHEBI:78442"/>
        <dbReference type="ChEBI" id="CHEBI:78513"/>
        <dbReference type="ChEBI" id="CHEBI:456215"/>
        <dbReference type="EC" id="6.1.1.19"/>
    </reaction>
</comment>
<evidence type="ECO:0000256" key="8">
    <source>
        <dbReference type="ARBA" id="ARBA00022917"/>
    </source>
</evidence>
<dbReference type="OrthoDB" id="9805987at2"/>
<keyword evidence="7 11" id="KW-0067">ATP-binding</keyword>
<dbReference type="EMBL" id="LN890655">
    <property type="protein sequence ID" value="CUS04483.2"/>
    <property type="molecule type" value="Genomic_DNA"/>
</dbReference>
<dbReference type="SMART" id="SM00836">
    <property type="entry name" value="DALR_1"/>
    <property type="match status" value="1"/>
</dbReference>
<evidence type="ECO:0000256" key="10">
    <source>
        <dbReference type="ARBA" id="ARBA00049339"/>
    </source>
</evidence>
<dbReference type="GO" id="GO:0004814">
    <property type="term" value="F:arginine-tRNA ligase activity"/>
    <property type="evidence" value="ECO:0007669"/>
    <property type="project" value="UniProtKB-UniRule"/>
</dbReference>
<dbReference type="InterPro" id="IPR001278">
    <property type="entry name" value="Arg-tRNA-ligase"/>
</dbReference>
<dbReference type="PRINTS" id="PR01038">
    <property type="entry name" value="TRNASYNTHARG"/>
</dbReference>
<dbReference type="GO" id="GO:0005524">
    <property type="term" value="F:ATP binding"/>
    <property type="evidence" value="ECO:0007669"/>
    <property type="project" value="UniProtKB-UniRule"/>
</dbReference>
<evidence type="ECO:0000313" key="16">
    <source>
        <dbReference type="Proteomes" id="UP000215027"/>
    </source>
</evidence>
<evidence type="ECO:0000256" key="3">
    <source>
        <dbReference type="ARBA" id="ARBA00011245"/>
    </source>
</evidence>
<dbReference type="HAMAP" id="MF_00123">
    <property type="entry name" value="Arg_tRNA_synth"/>
    <property type="match status" value="1"/>
</dbReference>
<dbReference type="Proteomes" id="UP000215027">
    <property type="component" value="Chromosome I"/>
</dbReference>
<gene>
    <name evidence="11 15" type="primary">argS</name>
    <name evidence="15" type="ORF">CFX0092_A2605</name>
</gene>
<dbReference type="InterPro" id="IPR008909">
    <property type="entry name" value="DALR_anticod-bd"/>
</dbReference>
<dbReference type="PANTHER" id="PTHR11956">
    <property type="entry name" value="ARGINYL-TRNA SYNTHETASE"/>
    <property type="match status" value="1"/>
</dbReference>
<keyword evidence="9 11" id="KW-0030">Aminoacyl-tRNA synthetase</keyword>
<evidence type="ECO:0000256" key="4">
    <source>
        <dbReference type="ARBA" id="ARBA00022490"/>
    </source>
</evidence>
<dbReference type="Gene3D" id="1.10.730.10">
    <property type="entry name" value="Isoleucyl-tRNA Synthetase, Domain 1"/>
    <property type="match status" value="1"/>
</dbReference>
<dbReference type="Gene3D" id="3.30.1360.70">
    <property type="entry name" value="Arginyl tRNA synthetase N-terminal domain"/>
    <property type="match status" value="1"/>
</dbReference>
<dbReference type="GO" id="GO:0005737">
    <property type="term" value="C:cytoplasm"/>
    <property type="evidence" value="ECO:0007669"/>
    <property type="project" value="UniProtKB-SubCell"/>
</dbReference>
<dbReference type="SMART" id="SM01016">
    <property type="entry name" value="Arg_tRNA_synt_N"/>
    <property type="match status" value="1"/>
</dbReference>
<dbReference type="InterPro" id="IPR005148">
    <property type="entry name" value="Arg-tRNA-synth_N"/>
</dbReference>
<dbReference type="EC" id="6.1.1.19" evidence="11"/>
<dbReference type="PANTHER" id="PTHR11956:SF5">
    <property type="entry name" value="ARGININE--TRNA LIGASE, CYTOPLASMIC"/>
    <property type="match status" value="1"/>
</dbReference>
<dbReference type="Pfam" id="PF05746">
    <property type="entry name" value="DALR_1"/>
    <property type="match status" value="1"/>
</dbReference>
<dbReference type="KEGG" id="pbf:CFX0092_A2605"/>
<accession>A0A161KAW5</accession>
<evidence type="ECO:0000256" key="2">
    <source>
        <dbReference type="ARBA" id="ARBA00005594"/>
    </source>
</evidence>
<dbReference type="InterPro" id="IPR014729">
    <property type="entry name" value="Rossmann-like_a/b/a_fold"/>
</dbReference>
<dbReference type="AlphaFoldDB" id="A0A161KAW5"/>
<reference evidence="15" key="1">
    <citation type="submission" date="2016-01" db="EMBL/GenBank/DDBJ databases">
        <authorList>
            <person name="Mcilroy J.S."/>
            <person name="Karst M S."/>
            <person name="Albertsen M."/>
        </authorList>
    </citation>
    <scope>NUCLEOTIDE SEQUENCE</scope>
    <source>
        <strain evidence="15">Cfx-K</strain>
    </source>
</reference>
<dbReference type="RefSeq" id="WP_157913128.1">
    <property type="nucleotide sequence ID" value="NZ_LN890655.1"/>
</dbReference>
<evidence type="ECO:0000256" key="12">
    <source>
        <dbReference type="RuleBase" id="RU363038"/>
    </source>
</evidence>
<dbReference type="Gene3D" id="3.40.50.620">
    <property type="entry name" value="HUPs"/>
    <property type="match status" value="1"/>
</dbReference>